<comment type="caution">
    <text evidence="1">The sequence shown here is derived from an EMBL/GenBank/DDBJ whole genome shotgun (WGS) entry which is preliminary data.</text>
</comment>
<reference evidence="1 2" key="1">
    <citation type="submission" date="2019-06" db="EMBL/GenBank/DDBJ databases">
        <title>Sequencing the genomes of 1000 actinobacteria strains.</title>
        <authorList>
            <person name="Klenk H.-P."/>
        </authorList>
    </citation>
    <scope>NUCLEOTIDE SEQUENCE [LARGE SCALE GENOMIC DNA]</scope>
    <source>
        <strain evidence="1 2">DSM 21776</strain>
    </source>
</reference>
<name>A0A543PX32_9MICO</name>
<dbReference type="AlphaFoldDB" id="A0A543PX32"/>
<evidence type="ECO:0000313" key="1">
    <source>
        <dbReference type="EMBL" id="TQN48600.1"/>
    </source>
</evidence>
<gene>
    <name evidence="1" type="ORF">FHX52_1739</name>
</gene>
<proteinExistence type="predicted"/>
<organism evidence="1 2">
    <name type="scientific">Humibacillus xanthopallidus</name>
    <dbReference type="NCBI Taxonomy" id="412689"/>
    <lineage>
        <taxon>Bacteria</taxon>
        <taxon>Bacillati</taxon>
        <taxon>Actinomycetota</taxon>
        <taxon>Actinomycetes</taxon>
        <taxon>Micrococcales</taxon>
        <taxon>Intrasporangiaceae</taxon>
        <taxon>Humibacillus</taxon>
    </lineage>
</organism>
<sequence length="53" mass="6014">MLVDLDAATPPLWNTANLQEMGNNVERWVQETYPELDGHAVKAIANSYTFSYK</sequence>
<dbReference type="EMBL" id="VFQF01000001">
    <property type="protein sequence ID" value="TQN48600.1"/>
    <property type="molecule type" value="Genomic_DNA"/>
</dbReference>
<accession>A0A543PX32</accession>
<evidence type="ECO:0000313" key="2">
    <source>
        <dbReference type="Proteomes" id="UP000320085"/>
    </source>
</evidence>
<protein>
    <submittedName>
        <fullName evidence="1">Uncharacterized protein</fullName>
    </submittedName>
</protein>
<dbReference type="Proteomes" id="UP000320085">
    <property type="component" value="Unassembled WGS sequence"/>
</dbReference>